<feature type="signal peptide" evidence="4">
    <location>
        <begin position="1"/>
        <end position="19"/>
    </location>
</feature>
<feature type="domain" description="Beta-lactamase class A catalytic" evidence="5">
    <location>
        <begin position="42"/>
        <end position="268"/>
    </location>
</feature>
<evidence type="ECO:0000256" key="2">
    <source>
        <dbReference type="ARBA" id="ARBA00009009"/>
    </source>
</evidence>
<dbReference type="STRING" id="563176.SAMN04488090_0351"/>
<keyword evidence="7" id="KW-1185">Reference proteome</keyword>
<dbReference type="EC" id="3.5.2.6" evidence="3"/>
<keyword evidence="4" id="KW-0732">Signal</keyword>
<evidence type="ECO:0000259" key="5">
    <source>
        <dbReference type="Pfam" id="PF13354"/>
    </source>
</evidence>
<proteinExistence type="inferred from homology"/>
<feature type="chain" id="PRO_5011615278" description="beta-lactamase" evidence="4">
    <location>
        <begin position="20"/>
        <end position="297"/>
    </location>
</feature>
<reference evidence="6 7" key="1">
    <citation type="submission" date="2016-10" db="EMBL/GenBank/DDBJ databases">
        <authorList>
            <person name="de Groot N.N."/>
        </authorList>
    </citation>
    <scope>NUCLEOTIDE SEQUENCE [LARGE SCALE GENOMIC DNA]</scope>
    <source>
        <strain evidence="6 7">DSM 21668</strain>
    </source>
</reference>
<comment type="catalytic activity">
    <reaction evidence="1">
        <text>a beta-lactam + H2O = a substituted beta-amino acid</text>
        <dbReference type="Rhea" id="RHEA:20401"/>
        <dbReference type="ChEBI" id="CHEBI:15377"/>
        <dbReference type="ChEBI" id="CHEBI:35627"/>
        <dbReference type="ChEBI" id="CHEBI:140347"/>
        <dbReference type="EC" id="3.5.2.6"/>
    </reaction>
</comment>
<comment type="similarity">
    <text evidence="2">Belongs to the class-A beta-lactamase family.</text>
</comment>
<dbReference type="PANTHER" id="PTHR35333:SF3">
    <property type="entry name" value="BETA-LACTAMASE-TYPE TRANSPEPTIDASE FOLD CONTAINING PROTEIN"/>
    <property type="match status" value="1"/>
</dbReference>
<dbReference type="GO" id="GO:0046677">
    <property type="term" value="P:response to antibiotic"/>
    <property type="evidence" value="ECO:0007669"/>
    <property type="project" value="InterPro"/>
</dbReference>
<protein>
    <recommendedName>
        <fullName evidence="3">beta-lactamase</fullName>
        <ecNumber evidence="3">3.5.2.6</ecNumber>
    </recommendedName>
</protein>
<dbReference type="NCBIfam" id="NF012099">
    <property type="entry name" value="SubclassA2"/>
    <property type="match status" value="1"/>
</dbReference>
<dbReference type="PANTHER" id="PTHR35333">
    <property type="entry name" value="BETA-LACTAMASE"/>
    <property type="match status" value="1"/>
</dbReference>
<dbReference type="AlphaFoldDB" id="A0A1G9I621"/>
<evidence type="ECO:0000313" key="6">
    <source>
        <dbReference type="EMBL" id="SDL20671.1"/>
    </source>
</evidence>
<dbReference type="InterPro" id="IPR012338">
    <property type="entry name" value="Beta-lactam/transpept-like"/>
</dbReference>
<gene>
    <name evidence="6" type="ORF">SAMN04488090_0351</name>
</gene>
<dbReference type="SUPFAM" id="SSF56601">
    <property type="entry name" value="beta-lactamase/transpeptidase-like"/>
    <property type="match status" value="1"/>
</dbReference>
<dbReference type="PRINTS" id="PR00118">
    <property type="entry name" value="BLACTAMASEA"/>
</dbReference>
<sequence>MRIVLLSVALLAAFSPVSSQITSLRTKIEQITKGRKATVGVGIHAFRDGQTLTINRNRHLPMQSVYKFHVALAVLKEVDKGRFRLDQNMHVKKSDYVPGLHSPMSEAYPGGNVDLPLADIIRFMVADSDGSACDYLFRLLGGPVRVNTVIHELGIQGVAIRNTEEMMQATGNWDVQYSNWTTPVAMLDLMKLFYQRKILSTRSYDFLWKVMTETTTGQNRLKKRLPAGTVVAHKTGTSGTRNGVTGAVNDVGFISLPDGSCIAVSVFVTNSTESMEANEQLIADIAKAAYDHFAASK</sequence>
<dbReference type="Gene3D" id="3.40.710.10">
    <property type="entry name" value="DD-peptidase/beta-lactamase superfamily"/>
    <property type="match status" value="1"/>
</dbReference>
<evidence type="ECO:0000313" key="7">
    <source>
        <dbReference type="Proteomes" id="UP000198901"/>
    </source>
</evidence>
<dbReference type="EMBL" id="FNGS01000001">
    <property type="protein sequence ID" value="SDL20671.1"/>
    <property type="molecule type" value="Genomic_DNA"/>
</dbReference>
<dbReference type="Proteomes" id="UP000198901">
    <property type="component" value="Unassembled WGS sequence"/>
</dbReference>
<name>A0A1G9I621_9BACT</name>
<dbReference type="InterPro" id="IPR000871">
    <property type="entry name" value="Beta-lactam_class-A"/>
</dbReference>
<dbReference type="OrthoDB" id="9772863at2"/>
<evidence type="ECO:0000256" key="3">
    <source>
        <dbReference type="ARBA" id="ARBA00012865"/>
    </source>
</evidence>
<dbReference type="GO" id="GO:0030655">
    <property type="term" value="P:beta-lactam antibiotic catabolic process"/>
    <property type="evidence" value="ECO:0007669"/>
    <property type="project" value="InterPro"/>
</dbReference>
<dbReference type="InterPro" id="IPR045155">
    <property type="entry name" value="Beta-lactam_cat"/>
</dbReference>
<dbReference type="NCBIfam" id="NF033103">
    <property type="entry name" value="bla_class_A"/>
    <property type="match status" value="1"/>
</dbReference>
<dbReference type="GO" id="GO:0008800">
    <property type="term" value="F:beta-lactamase activity"/>
    <property type="evidence" value="ECO:0007669"/>
    <property type="project" value="UniProtKB-EC"/>
</dbReference>
<dbReference type="Pfam" id="PF13354">
    <property type="entry name" value="Beta-lactamase2"/>
    <property type="match status" value="1"/>
</dbReference>
<evidence type="ECO:0000256" key="1">
    <source>
        <dbReference type="ARBA" id="ARBA00001526"/>
    </source>
</evidence>
<evidence type="ECO:0000256" key="4">
    <source>
        <dbReference type="SAM" id="SignalP"/>
    </source>
</evidence>
<accession>A0A1G9I621</accession>
<organism evidence="6 7">
    <name type="scientific">Siphonobacter aquaeclarae</name>
    <dbReference type="NCBI Taxonomy" id="563176"/>
    <lineage>
        <taxon>Bacteria</taxon>
        <taxon>Pseudomonadati</taxon>
        <taxon>Bacteroidota</taxon>
        <taxon>Cytophagia</taxon>
        <taxon>Cytophagales</taxon>
        <taxon>Cytophagaceae</taxon>
        <taxon>Siphonobacter</taxon>
    </lineage>
</organism>
<dbReference type="RefSeq" id="WP_093196896.1">
    <property type="nucleotide sequence ID" value="NZ_FNGS01000001.1"/>
</dbReference>